<feature type="compositionally biased region" description="Basic and acidic residues" evidence="6">
    <location>
        <begin position="606"/>
        <end position="616"/>
    </location>
</feature>
<feature type="compositionally biased region" description="Acidic residues" evidence="6">
    <location>
        <begin position="387"/>
        <end position="403"/>
    </location>
</feature>
<evidence type="ECO:0000313" key="8">
    <source>
        <dbReference type="Proteomes" id="UP001497522"/>
    </source>
</evidence>
<feature type="compositionally biased region" description="Basic and acidic residues" evidence="6">
    <location>
        <begin position="571"/>
        <end position="585"/>
    </location>
</feature>
<feature type="region of interest" description="Disordered" evidence="6">
    <location>
        <begin position="208"/>
        <end position="795"/>
    </location>
</feature>
<name>A0ABP1B8Z0_9BRYO</name>
<dbReference type="Gene3D" id="2.30.30.140">
    <property type="match status" value="1"/>
</dbReference>
<dbReference type="SUPFAM" id="SSF63748">
    <property type="entry name" value="Tudor/PWWP/MBT"/>
    <property type="match status" value="1"/>
</dbReference>
<dbReference type="PANTHER" id="PTHR12663">
    <property type="entry name" value="ANDROGEN INDUCED INHIBITOR OF PROLIFERATION AS3 / PDS5-RELATED"/>
    <property type="match status" value="1"/>
</dbReference>
<dbReference type="CDD" id="cd20404">
    <property type="entry name" value="Tudor_Agenet_AtEML-like"/>
    <property type="match status" value="1"/>
</dbReference>
<evidence type="ECO:0000256" key="6">
    <source>
        <dbReference type="SAM" id="MobiDB-lite"/>
    </source>
</evidence>
<keyword evidence="4" id="KW-0539">Nucleus</keyword>
<evidence type="ECO:0000313" key="7">
    <source>
        <dbReference type="EMBL" id="CAK9871658.1"/>
    </source>
</evidence>
<feature type="compositionally biased region" description="Acidic residues" evidence="6">
    <location>
        <begin position="453"/>
        <end position="464"/>
    </location>
</feature>
<feature type="compositionally biased region" description="Acidic residues" evidence="6">
    <location>
        <begin position="522"/>
        <end position="532"/>
    </location>
</feature>
<feature type="compositionally biased region" description="Basic and acidic residues" evidence="6">
    <location>
        <begin position="295"/>
        <end position="304"/>
    </location>
</feature>
<dbReference type="EMBL" id="OZ023703">
    <property type="protein sequence ID" value="CAK9871658.1"/>
    <property type="molecule type" value="Genomic_DNA"/>
</dbReference>
<evidence type="ECO:0000256" key="2">
    <source>
        <dbReference type="ARBA" id="ARBA00022618"/>
    </source>
</evidence>
<keyword evidence="3" id="KW-0498">Mitosis</keyword>
<keyword evidence="2" id="KW-0132">Cell division</keyword>
<feature type="compositionally biased region" description="Basic and acidic residues" evidence="6">
    <location>
        <begin position="777"/>
        <end position="795"/>
    </location>
</feature>
<dbReference type="Pfam" id="PF20168">
    <property type="entry name" value="PDS5"/>
    <property type="match status" value="1"/>
</dbReference>
<feature type="compositionally biased region" description="Low complexity" evidence="6">
    <location>
        <begin position="943"/>
        <end position="958"/>
    </location>
</feature>
<evidence type="ECO:0000256" key="4">
    <source>
        <dbReference type="ARBA" id="ARBA00023242"/>
    </source>
</evidence>
<feature type="compositionally biased region" description="Basic and acidic residues" evidence="6">
    <location>
        <begin position="663"/>
        <end position="674"/>
    </location>
</feature>
<proteinExistence type="predicted"/>
<feature type="compositionally biased region" description="Basic and acidic residues" evidence="6">
    <location>
        <begin position="554"/>
        <end position="563"/>
    </location>
</feature>
<reference evidence="7 8" key="1">
    <citation type="submission" date="2024-03" db="EMBL/GenBank/DDBJ databases">
        <authorList>
            <consortium name="ELIXIR-Norway"/>
            <consortium name="Elixir Norway"/>
        </authorList>
    </citation>
    <scope>NUCLEOTIDE SEQUENCE [LARGE SCALE GENOMIC DNA]</scope>
</reference>
<dbReference type="PANTHER" id="PTHR12663:SF0">
    <property type="entry name" value="PRECOCIOUS DISSOCIATION OF SISTERS 5, ISOFORM A"/>
    <property type="match status" value="1"/>
</dbReference>
<keyword evidence="5" id="KW-0131">Cell cycle</keyword>
<feature type="compositionally biased region" description="Basic residues" evidence="6">
    <location>
        <begin position="687"/>
        <end position="700"/>
    </location>
</feature>
<feature type="compositionally biased region" description="Low complexity" evidence="6">
    <location>
        <begin position="330"/>
        <end position="339"/>
    </location>
</feature>
<organism evidence="7 8">
    <name type="scientific">Sphagnum jensenii</name>
    <dbReference type="NCBI Taxonomy" id="128206"/>
    <lineage>
        <taxon>Eukaryota</taxon>
        <taxon>Viridiplantae</taxon>
        <taxon>Streptophyta</taxon>
        <taxon>Embryophyta</taxon>
        <taxon>Bryophyta</taxon>
        <taxon>Sphagnophytina</taxon>
        <taxon>Sphagnopsida</taxon>
        <taxon>Sphagnales</taxon>
        <taxon>Sphagnaceae</taxon>
        <taxon>Sphagnum</taxon>
    </lineage>
</organism>
<dbReference type="SUPFAM" id="SSF48371">
    <property type="entry name" value="ARM repeat"/>
    <property type="match status" value="1"/>
</dbReference>
<feature type="compositionally biased region" description="Basic and acidic residues" evidence="6">
    <location>
        <begin position="235"/>
        <end position="245"/>
    </location>
</feature>
<feature type="compositionally biased region" description="Basic and acidic residues" evidence="6">
    <location>
        <begin position="640"/>
        <end position="655"/>
    </location>
</feature>
<protein>
    <submittedName>
        <fullName evidence="7">Uncharacterized protein</fullName>
    </submittedName>
</protein>
<evidence type="ECO:0000256" key="3">
    <source>
        <dbReference type="ARBA" id="ARBA00022776"/>
    </source>
</evidence>
<dbReference type="InterPro" id="IPR039776">
    <property type="entry name" value="Pds5"/>
</dbReference>
<dbReference type="Proteomes" id="UP001497522">
    <property type="component" value="Chromosome 2"/>
</dbReference>
<feature type="region of interest" description="Disordered" evidence="6">
    <location>
        <begin position="884"/>
        <end position="1008"/>
    </location>
</feature>
<feature type="compositionally biased region" description="Basic and acidic residues" evidence="6">
    <location>
        <begin position="404"/>
        <end position="452"/>
    </location>
</feature>
<accession>A0ABP1B8Z0</accession>
<feature type="compositionally biased region" description="Basic and acidic residues" evidence="6">
    <location>
        <begin position="703"/>
        <end position="714"/>
    </location>
</feature>
<feature type="compositionally biased region" description="Basic and acidic residues" evidence="6">
    <location>
        <begin position="253"/>
        <end position="262"/>
    </location>
</feature>
<evidence type="ECO:0000256" key="5">
    <source>
        <dbReference type="ARBA" id="ARBA00023306"/>
    </source>
</evidence>
<feature type="compositionally biased region" description="Acidic residues" evidence="6">
    <location>
        <begin position="498"/>
        <end position="510"/>
    </location>
</feature>
<evidence type="ECO:0000256" key="1">
    <source>
        <dbReference type="ARBA" id="ARBA00004123"/>
    </source>
</evidence>
<feature type="compositionally biased region" description="Acidic residues" evidence="6">
    <location>
        <begin position="475"/>
        <end position="487"/>
    </location>
</feature>
<feature type="compositionally biased region" description="Basic and acidic residues" evidence="6">
    <location>
        <begin position="316"/>
        <end position="325"/>
    </location>
</feature>
<comment type="subcellular location">
    <subcellularLocation>
        <location evidence="1">Nucleus</location>
    </subcellularLocation>
</comment>
<dbReference type="InterPro" id="IPR016024">
    <property type="entry name" value="ARM-type_fold"/>
</dbReference>
<feature type="compositionally biased region" description="Basic and acidic residues" evidence="6">
    <location>
        <begin position="361"/>
        <end position="371"/>
    </location>
</feature>
<sequence>MMSKQRELDLTDIGKKLANAQSKEALMNLLPQAASMLEDVEQSPPPSTIFAMKGCSDALVDPTLLGHKDKDVGVLVALCISEIMRIVAPDAPYSDDCLKEIFQLIVGIFRGLDDVHSPSFSSRVNILETVAKVRSCVVMLDLDCDDLITEMFEIFFTTISDKHPEPVFLAMRNVLSLVINEGEEVSSQILEVILNNLLRQKEEVAADVTKEGGGLEEQDADETNKVATEGTEGSGLEKQDADETNKVVTEGTEGSRLEKQDADETSEVTTEGTEGSGLEKQDADDTNKVATEGTEGSRLEKQDADETNEVTTEGTEGSRLEKQDADETNEVTTEGTEGSGLEKQDADETNEVTTEGTEGSELEKQDADETNKVTTEGRGLEKHDADEINEDADAANNDEDQVVGDEKKGLTEKEHDAGMSHEGRSEGREEDRVKDQVEDEIKDREETQAKMDPEEDGKDEEEGDGGVVPQKPDTQEDEDGKDEEEGDGGVVPQKPDTQEDEGGKDEEEGDGGVVPQKPDAQEDRETEQEEEKEITQKADTEDQEENQPAKHKHLPEDSSRNDAEEAGSLEDSSKNHAVEVSSKDKDEEEVAVGVDHQDVEQMPTQTDKEGEEKDVVENLSAKRKAGRPKGSAAKNKRKLSVGDEKASESHEEVLGPKHKRGRGHIESSDKKEIITEDEGSVSTTHKNQGHPKSSGKKAITRKAGGDGKGRQKEEQMEEEGQTAKSKPGRPKSTGKKEIRSTAGIDVKTGQKHEEKNNINTPKTKTKPGRTKGSINKAVREVSSGDEKASSTDKGKEDLVGCGIKVWWPLDRRFYKGEVISYDAKKKRHKVLYDDGEQEILDLGVERWQLTTKKQRLVKVGSSCPMDGFVPFPILWPSLDLMKQRSSSKSGKKRVSQEGKSNNLEARFLKDKETPVKNTISEFDFDEDNDDDGEAPKGGKMKGKQVQSSSTSKGSSGKVFKQSVGDSSTEKPTTSRDSEGDAAAALSPDMSPGDGEPLNTWVIRRQKAH</sequence>
<keyword evidence="8" id="KW-1185">Reference proteome</keyword>
<feature type="compositionally biased region" description="Acidic residues" evidence="6">
    <location>
        <begin position="922"/>
        <end position="932"/>
    </location>
</feature>
<feature type="compositionally biased region" description="Basic and acidic residues" evidence="6">
    <location>
        <begin position="277"/>
        <end position="287"/>
    </location>
</feature>
<gene>
    <name evidence="7" type="ORF">CSSPJE1EN2_LOCUS14324</name>
</gene>